<reference evidence="19" key="1">
    <citation type="submission" date="2023-03" db="EMBL/GenBank/DDBJ databases">
        <title>Massive genome expansion in bonnet fungi (Mycena s.s.) driven by repeated elements and novel gene families across ecological guilds.</title>
        <authorList>
            <consortium name="Lawrence Berkeley National Laboratory"/>
            <person name="Harder C.B."/>
            <person name="Miyauchi S."/>
            <person name="Viragh M."/>
            <person name="Kuo A."/>
            <person name="Thoen E."/>
            <person name="Andreopoulos B."/>
            <person name="Lu D."/>
            <person name="Skrede I."/>
            <person name="Drula E."/>
            <person name="Henrissat B."/>
            <person name="Morin E."/>
            <person name="Kohler A."/>
            <person name="Barry K."/>
            <person name="LaButti K."/>
            <person name="Morin E."/>
            <person name="Salamov A."/>
            <person name="Lipzen A."/>
            <person name="Mereny Z."/>
            <person name="Hegedus B."/>
            <person name="Baldrian P."/>
            <person name="Stursova M."/>
            <person name="Weitz H."/>
            <person name="Taylor A."/>
            <person name="Grigoriev I.V."/>
            <person name="Nagy L.G."/>
            <person name="Martin F."/>
            <person name="Kauserud H."/>
        </authorList>
    </citation>
    <scope>NUCLEOTIDE SEQUENCE</scope>
    <source>
        <strain evidence="19">CBHHK182m</strain>
    </source>
</reference>
<evidence type="ECO:0000256" key="4">
    <source>
        <dbReference type="ARBA" id="ARBA00022723"/>
    </source>
</evidence>
<evidence type="ECO:0000256" key="12">
    <source>
        <dbReference type="ARBA" id="ARBA00023326"/>
    </source>
</evidence>
<evidence type="ECO:0000259" key="18">
    <source>
        <dbReference type="Pfam" id="PF03443"/>
    </source>
</evidence>
<dbReference type="InterPro" id="IPR005103">
    <property type="entry name" value="AA9_LPMO"/>
</dbReference>
<keyword evidence="9" id="KW-0503">Monooxygenase</keyword>
<evidence type="ECO:0000256" key="8">
    <source>
        <dbReference type="ARBA" id="ARBA00023008"/>
    </source>
</evidence>
<accession>A0AAD7JXY4</accession>
<dbReference type="CDD" id="cd21175">
    <property type="entry name" value="LPMO_AA9"/>
    <property type="match status" value="1"/>
</dbReference>
<evidence type="ECO:0000256" key="6">
    <source>
        <dbReference type="ARBA" id="ARBA00023001"/>
    </source>
</evidence>
<dbReference type="GO" id="GO:0016787">
    <property type="term" value="F:hydrolase activity"/>
    <property type="evidence" value="ECO:0007669"/>
    <property type="project" value="UniProtKB-KW"/>
</dbReference>
<evidence type="ECO:0000256" key="7">
    <source>
        <dbReference type="ARBA" id="ARBA00023002"/>
    </source>
</evidence>
<feature type="compositionally biased region" description="Basic and acidic residues" evidence="16">
    <location>
        <begin position="275"/>
        <end position="288"/>
    </location>
</feature>
<dbReference type="Proteomes" id="UP001215598">
    <property type="component" value="Unassembled WGS sequence"/>
</dbReference>
<dbReference type="EC" id="1.14.99.56" evidence="15"/>
<keyword evidence="8" id="KW-0186">Copper</keyword>
<dbReference type="AlphaFoldDB" id="A0AAD7JXY4"/>
<evidence type="ECO:0000256" key="5">
    <source>
        <dbReference type="ARBA" id="ARBA00022729"/>
    </source>
</evidence>
<keyword evidence="4" id="KW-0479">Metal-binding</keyword>
<comment type="similarity">
    <text evidence="13">Belongs to the polysaccharide monooxygenase AA9 family.</text>
</comment>
<keyword evidence="3" id="KW-0964">Secreted</keyword>
<dbReference type="GO" id="GO:0005576">
    <property type="term" value="C:extracellular region"/>
    <property type="evidence" value="ECO:0007669"/>
    <property type="project" value="UniProtKB-SubCell"/>
</dbReference>
<evidence type="ECO:0000256" key="17">
    <source>
        <dbReference type="SAM" id="SignalP"/>
    </source>
</evidence>
<comment type="cofactor">
    <cofactor evidence="1">
        <name>Cu(2+)</name>
        <dbReference type="ChEBI" id="CHEBI:29036"/>
    </cofactor>
</comment>
<dbReference type="PANTHER" id="PTHR33353">
    <property type="entry name" value="PUTATIVE (AFU_ORTHOLOGUE AFUA_1G12560)-RELATED"/>
    <property type="match status" value="1"/>
</dbReference>
<name>A0AAD7JXY4_9AGAR</name>
<evidence type="ECO:0000256" key="3">
    <source>
        <dbReference type="ARBA" id="ARBA00022525"/>
    </source>
</evidence>
<gene>
    <name evidence="19" type="ORF">B0H16DRAFT_1304185</name>
</gene>
<evidence type="ECO:0000256" key="14">
    <source>
        <dbReference type="ARBA" id="ARBA00045077"/>
    </source>
</evidence>
<keyword evidence="6" id="KW-0136">Cellulose degradation</keyword>
<feature type="region of interest" description="Disordered" evidence="16">
    <location>
        <begin position="259"/>
        <end position="288"/>
    </location>
</feature>
<evidence type="ECO:0000313" key="20">
    <source>
        <dbReference type="Proteomes" id="UP001215598"/>
    </source>
</evidence>
<evidence type="ECO:0000256" key="9">
    <source>
        <dbReference type="ARBA" id="ARBA00023033"/>
    </source>
</evidence>
<keyword evidence="7" id="KW-0560">Oxidoreductase</keyword>
<feature type="domain" description="Auxiliary Activity family 9 catalytic" evidence="18">
    <location>
        <begin position="20"/>
        <end position="210"/>
    </location>
</feature>
<evidence type="ECO:0000256" key="13">
    <source>
        <dbReference type="ARBA" id="ARBA00044502"/>
    </source>
</evidence>
<dbReference type="Pfam" id="PF03443">
    <property type="entry name" value="AA9"/>
    <property type="match status" value="1"/>
</dbReference>
<feature type="compositionally biased region" description="Acidic residues" evidence="16">
    <location>
        <begin position="264"/>
        <end position="274"/>
    </location>
</feature>
<evidence type="ECO:0000256" key="2">
    <source>
        <dbReference type="ARBA" id="ARBA00004613"/>
    </source>
</evidence>
<evidence type="ECO:0000256" key="1">
    <source>
        <dbReference type="ARBA" id="ARBA00001973"/>
    </source>
</evidence>
<dbReference type="PANTHER" id="PTHR33353:SF10">
    <property type="entry name" value="ENDO-BETA-1,4-GLUCANASE D"/>
    <property type="match status" value="1"/>
</dbReference>
<dbReference type="GO" id="GO:0046872">
    <property type="term" value="F:metal ion binding"/>
    <property type="evidence" value="ECO:0007669"/>
    <property type="project" value="UniProtKB-KW"/>
</dbReference>
<evidence type="ECO:0000256" key="11">
    <source>
        <dbReference type="ARBA" id="ARBA00023277"/>
    </source>
</evidence>
<keyword evidence="11" id="KW-0119">Carbohydrate metabolism</keyword>
<sequence length="288" mass="30840">MKSLSVLVAVATLAAKASAHYVWPQLIVGGSNTSAWQYVRQTNNWQDLNPMLDVTTTDVRCYTSAESGTASTISVAAGSTVGFTVSGNPSNLYHPGVLNVYMAKAPSGTDVASWDGSGTVWFKIYQIPAIADGVTITFPATGLAEIQFTIPSALPSGQYLIRTEHIALHSASSYGGAQFYIACAQHLNCSIIGGTGTPGPLVAFPGAYTVRINIYYPIPTTYIQPGPSVWPASGSGGVSILWVCYIALPHFPPDRSSDLNNCDHDDDESYDDNGEDHHQHDHIELHRH</sequence>
<dbReference type="GO" id="GO:0004497">
    <property type="term" value="F:monooxygenase activity"/>
    <property type="evidence" value="ECO:0007669"/>
    <property type="project" value="UniProtKB-KW"/>
</dbReference>
<evidence type="ECO:0000313" key="19">
    <source>
        <dbReference type="EMBL" id="KAJ7774058.1"/>
    </source>
</evidence>
<dbReference type="Gene3D" id="2.70.50.70">
    <property type="match status" value="1"/>
</dbReference>
<keyword evidence="20" id="KW-1185">Reference proteome</keyword>
<evidence type="ECO:0000256" key="15">
    <source>
        <dbReference type="ARBA" id="ARBA00047174"/>
    </source>
</evidence>
<keyword evidence="5 17" id="KW-0732">Signal</keyword>
<proteinExistence type="inferred from homology"/>
<keyword evidence="19" id="KW-0378">Hydrolase</keyword>
<feature type="chain" id="PRO_5042067104" description="lytic cellulose monooxygenase (C4-dehydrogenating)" evidence="17">
    <location>
        <begin position="20"/>
        <end position="288"/>
    </location>
</feature>
<dbReference type="GO" id="GO:0030245">
    <property type="term" value="P:cellulose catabolic process"/>
    <property type="evidence" value="ECO:0007669"/>
    <property type="project" value="UniProtKB-KW"/>
</dbReference>
<keyword evidence="12" id="KW-0624">Polysaccharide degradation</keyword>
<protein>
    <recommendedName>
        <fullName evidence="15">lytic cellulose monooxygenase (C4-dehydrogenating)</fullName>
        <ecNumber evidence="15">1.14.99.56</ecNumber>
    </recommendedName>
</protein>
<evidence type="ECO:0000256" key="16">
    <source>
        <dbReference type="SAM" id="MobiDB-lite"/>
    </source>
</evidence>
<organism evidence="19 20">
    <name type="scientific">Mycena metata</name>
    <dbReference type="NCBI Taxonomy" id="1033252"/>
    <lineage>
        <taxon>Eukaryota</taxon>
        <taxon>Fungi</taxon>
        <taxon>Dikarya</taxon>
        <taxon>Basidiomycota</taxon>
        <taxon>Agaricomycotina</taxon>
        <taxon>Agaricomycetes</taxon>
        <taxon>Agaricomycetidae</taxon>
        <taxon>Agaricales</taxon>
        <taxon>Marasmiineae</taxon>
        <taxon>Mycenaceae</taxon>
        <taxon>Mycena</taxon>
    </lineage>
</organism>
<dbReference type="EMBL" id="JARKIB010000012">
    <property type="protein sequence ID" value="KAJ7774058.1"/>
    <property type="molecule type" value="Genomic_DNA"/>
</dbReference>
<dbReference type="InterPro" id="IPR049892">
    <property type="entry name" value="AA9"/>
</dbReference>
<keyword evidence="10" id="KW-1015">Disulfide bond</keyword>
<evidence type="ECO:0000256" key="10">
    <source>
        <dbReference type="ARBA" id="ARBA00023157"/>
    </source>
</evidence>
<comment type="catalytic activity">
    <reaction evidence="14">
        <text>[(1-&gt;4)-beta-D-glucosyl]n+m + reduced acceptor + O2 = 4-dehydro-beta-D-glucosyl-[(1-&gt;4)-beta-D-glucosyl]n-1 + [(1-&gt;4)-beta-D-glucosyl]m + acceptor + H2O.</text>
        <dbReference type="EC" id="1.14.99.56"/>
    </reaction>
</comment>
<comment type="caution">
    <text evidence="19">The sequence shown here is derived from an EMBL/GenBank/DDBJ whole genome shotgun (WGS) entry which is preliminary data.</text>
</comment>
<feature type="signal peptide" evidence="17">
    <location>
        <begin position="1"/>
        <end position="19"/>
    </location>
</feature>
<comment type="subcellular location">
    <subcellularLocation>
        <location evidence="2">Secreted</location>
    </subcellularLocation>
</comment>